<feature type="compositionally biased region" description="Gly residues" evidence="8">
    <location>
        <begin position="677"/>
        <end position="707"/>
    </location>
</feature>
<dbReference type="GO" id="GO:0048039">
    <property type="term" value="F:ubiquinone binding"/>
    <property type="evidence" value="ECO:0007669"/>
    <property type="project" value="TreeGrafter"/>
</dbReference>
<evidence type="ECO:0000313" key="11">
    <source>
        <dbReference type="EMBL" id="OWK41655.1"/>
    </source>
</evidence>
<proteinExistence type="inferred from homology"/>
<evidence type="ECO:0000256" key="4">
    <source>
        <dbReference type="ARBA" id="ARBA00022989"/>
    </source>
</evidence>
<dbReference type="PANTHER" id="PTHR43507:SF1">
    <property type="entry name" value="NADH-UBIQUINONE OXIDOREDUCTASE CHAIN 4"/>
    <property type="match status" value="1"/>
</dbReference>
<dbReference type="GO" id="GO:0012505">
    <property type="term" value="C:endomembrane system"/>
    <property type="evidence" value="ECO:0007669"/>
    <property type="project" value="UniProtKB-SubCell"/>
</dbReference>
<organism evidence="11 12">
    <name type="scientific">Fimbriiglobus ruber</name>
    <dbReference type="NCBI Taxonomy" id="1908690"/>
    <lineage>
        <taxon>Bacteria</taxon>
        <taxon>Pseudomonadati</taxon>
        <taxon>Planctomycetota</taxon>
        <taxon>Planctomycetia</taxon>
        <taxon>Gemmatales</taxon>
        <taxon>Gemmataceae</taxon>
        <taxon>Fimbriiglobus</taxon>
    </lineage>
</organism>
<evidence type="ECO:0000256" key="6">
    <source>
        <dbReference type="RuleBase" id="RU000320"/>
    </source>
</evidence>
<dbReference type="InterPro" id="IPR003918">
    <property type="entry name" value="NADH_UbQ_OxRdtase"/>
</dbReference>
<feature type="transmembrane region" description="Helical" evidence="9">
    <location>
        <begin position="181"/>
        <end position="202"/>
    </location>
</feature>
<dbReference type="Proteomes" id="UP000214646">
    <property type="component" value="Unassembled WGS sequence"/>
</dbReference>
<feature type="transmembrane region" description="Helical" evidence="9">
    <location>
        <begin position="6"/>
        <end position="28"/>
    </location>
</feature>
<keyword evidence="7" id="KW-0175">Coiled coil</keyword>
<feature type="transmembrane region" description="Helical" evidence="9">
    <location>
        <begin position="355"/>
        <end position="378"/>
    </location>
</feature>
<evidence type="ECO:0000256" key="8">
    <source>
        <dbReference type="SAM" id="MobiDB-lite"/>
    </source>
</evidence>
<feature type="transmembrane region" description="Helical" evidence="9">
    <location>
        <begin position="130"/>
        <end position="150"/>
    </location>
</feature>
<gene>
    <name evidence="11" type="ORF">FRUB_03733</name>
</gene>
<evidence type="ECO:0000313" key="12">
    <source>
        <dbReference type="Proteomes" id="UP000214646"/>
    </source>
</evidence>
<feature type="compositionally biased region" description="Basic and acidic residues" evidence="8">
    <location>
        <begin position="650"/>
        <end position="659"/>
    </location>
</feature>
<dbReference type="RefSeq" id="WP_088254934.1">
    <property type="nucleotide sequence ID" value="NZ_NIDE01000005.1"/>
</dbReference>
<feature type="region of interest" description="Disordered" evidence="8">
    <location>
        <begin position="650"/>
        <end position="726"/>
    </location>
</feature>
<dbReference type="GO" id="GO:0042773">
    <property type="term" value="P:ATP synthesis coupled electron transport"/>
    <property type="evidence" value="ECO:0007669"/>
    <property type="project" value="InterPro"/>
</dbReference>
<evidence type="ECO:0000256" key="9">
    <source>
        <dbReference type="SAM" id="Phobius"/>
    </source>
</evidence>
<dbReference type="GO" id="GO:0016020">
    <property type="term" value="C:membrane"/>
    <property type="evidence" value="ECO:0007669"/>
    <property type="project" value="UniProtKB-SubCell"/>
</dbReference>
<keyword evidence="4 9" id="KW-1133">Transmembrane helix</keyword>
<dbReference type="Pfam" id="PF00361">
    <property type="entry name" value="Proton_antipo_M"/>
    <property type="match status" value="2"/>
</dbReference>
<dbReference type="InterPro" id="IPR010227">
    <property type="entry name" value="NADH_Q_OxRdtase_chainM/4"/>
</dbReference>
<evidence type="ECO:0000259" key="10">
    <source>
        <dbReference type="Pfam" id="PF00361"/>
    </source>
</evidence>
<dbReference type="EMBL" id="NIDE01000005">
    <property type="protein sequence ID" value="OWK41655.1"/>
    <property type="molecule type" value="Genomic_DNA"/>
</dbReference>
<dbReference type="InterPro" id="IPR001750">
    <property type="entry name" value="ND/Mrp_TM"/>
</dbReference>
<evidence type="ECO:0000256" key="2">
    <source>
        <dbReference type="ARBA" id="ARBA00009025"/>
    </source>
</evidence>
<feature type="transmembrane region" description="Helical" evidence="9">
    <location>
        <begin position="40"/>
        <end position="62"/>
    </location>
</feature>
<feature type="transmembrane region" description="Helical" evidence="9">
    <location>
        <begin position="449"/>
        <end position="468"/>
    </location>
</feature>
<dbReference type="GO" id="GO:0008137">
    <property type="term" value="F:NADH dehydrogenase (ubiquinone) activity"/>
    <property type="evidence" value="ECO:0007669"/>
    <property type="project" value="InterPro"/>
</dbReference>
<dbReference type="NCBIfam" id="TIGR01972">
    <property type="entry name" value="NDH_I_M"/>
    <property type="match status" value="1"/>
</dbReference>
<feature type="transmembrane region" description="Helical" evidence="9">
    <location>
        <begin position="157"/>
        <end position="175"/>
    </location>
</feature>
<accession>A0A225DZ81</accession>
<keyword evidence="3 6" id="KW-0812">Transmembrane</keyword>
<evidence type="ECO:0000256" key="3">
    <source>
        <dbReference type="ARBA" id="ARBA00022692"/>
    </source>
</evidence>
<comment type="similarity">
    <text evidence="2">Belongs to the complex I subunit 4 family.</text>
</comment>
<feature type="transmembrane region" description="Helical" evidence="9">
    <location>
        <begin position="418"/>
        <end position="442"/>
    </location>
</feature>
<feature type="transmembrane region" description="Helical" evidence="9">
    <location>
        <begin position="518"/>
        <end position="537"/>
    </location>
</feature>
<feature type="coiled-coil region" evidence="7">
    <location>
        <begin position="319"/>
        <end position="346"/>
    </location>
</feature>
<feature type="domain" description="NADH:quinone oxidoreductase/Mrp antiporter transmembrane" evidence="10">
    <location>
        <begin position="350"/>
        <end position="554"/>
    </location>
</feature>
<feature type="domain" description="NADH:quinone oxidoreductase/Mrp antiporter transmembrane" evidence="10">
    <location>
        <begin position="178"/>
        <end position="232"/>
    </location>
</feature>
<dbReference type="AlphaFoldDB" id="A0A225DZ81"/>
<sequence length="726" mass="76037">MDNPTIYLRIALLAVVLAPLAGALALALAGTRGVNPRRLALWLALAHLVLTGGVVLFAAPVLSARGETPMARAVQRGEAGFSPLFVPGDPAVLGSPESDTNATNWDVFTLDPPTIQAPTSIQFFIGLDGLNVWLVLLTSLMTVVAVLVSWDAIGDRAAGFYAWLFVLQSALLGAFTAFDVVLFYVFFELTLIPSFFLIGSWGSGPAPRDAARRFFLYTLFGSLITLTGLIGVILTNPVPLNPYGDSKMPYFNQPADPPNGHYLAPRPGPRTFSLPVLMKSVSAWAKFKDFGARYTAAKAAFQADVAKAADAKAAAAPADAQLRRAADAARSELKRSEDEKAAAAADNASYRAVQVWLFFALMAGFAVKVPIVPFHTWLPAAYNEAPIGVTVLLAALLGKLGTYGILRIVLPLSPDPAAAYGLAVFGTLGAAGIVYGAFCAYAQKDIKLLTAYSSVSHLGFLVAALFTLNTEGMTGASLHMVNHGLATGAMFALLAFLLDRYRTLDMNQYGGLMAKYPAFTFLLFVIALAGIGLPGLNNFVSEMLMLAGLFDPSYTRAAGYGLAAAAAIGVFLSAWYVLTMIRRVVFGPLREPAAVVSTPKDLSVREWIAFGLPAAACLYLGVYPQPVIDTMKADVAVVATIGLQARERAAGASIEDRPIKNPAPPFRGGVPQPFGAAAGGPGGGGNPKGGNPKGGNPKGGNPKGGNPKGADEKGPPAAAPAPTPKK</sequence>
<keyword evidence="5 9" id="KW-0472">Membrane</keyword>
<keyword evidence="11" id="KW-0830">Ubiquinone</keyword>
<evidence type="ECO:0000256" key="1">
    <source>
        <dbReference type="ARBA" id="ARBA00004127"/>
    </source>
</evidence>
<feature type="transmembrane region" description="Helical" evidence="9">
    <location>
        <begin position="385"/>
        <end position="406"/>
    </location>
</feature>
<dbReference type="OrthoDB" id="9811718at2"/>
<feature type="transmembrane region" description="Helical" evidence="9">
    <location>
        <begin position="557"/>
        <end position="578"/>
    </location>
</feature>
<dbReference type="GO" id="GO:0003954">
    <property type="term" value="F:NADH dehydrogenase activity"/>
    <property type="evidence" value="ECO:0007669"/>
    <property type="project" value="TreeGrafter"/>
</dbReference>
<keyword evidence="12" id="KW-1185">Reference proteome</keyword>
<name>A0A225DZ81_9BACT</name>
<protein>
    <submittedName>
        <fullName evidence="11">NADH-ubiquinone oxidoreductase chain M</fullName>
    </submittedName>
</protein>
<dbReference type="GO" id="GO:0015990">
    <property type="term" value="P:electron transport coupled proton transport"/>
    <property type="evidence" value="ECO:0007669"/>
    <property type="project" value="TreeGrafter"/>
</dbReference>
<dbReference type="PRINTS" id="PR01437">
    <property type="entry name" value="NUOXDRDTASE4"/>
</dbReference>
<comment type="caution">
    <text evidence="11">The sequence shown here is derived from an EMBL/GenBank/DDBJ whole genome shotgun (WGS) entry which is preliminary data.</text>
</comment>
<feature type="compositionally biased region" description="Pro residues" evidence="8">
    <location>
        <begin position="717"/>
        <end position="726"/>
    </location>
</feature>
<feature type="transmembrane region" description="Helical" evidence="9">
    <location>
        <begin position="214"/>
        <end position="234"/>
    </location>
</feature>
<dbReference type="PANTHER" id="PTHR43507">
    <property type="entry name" value="NADH-UBIQUINONE OXIDOREDUCTASE CHAIN 4"/>
    <property type="match status" value="1"/>
</dbReference>
<evidence type="ECO:0000256" key="5">
    <source>
        <dbReference type="ARBA" id="ARBA00023136"/>
    </source>
</evidence>
<comment type="subcellular location">
    <subcellularLocation>
        <location evidence="1">Endomembrane system</location>
        <topology evidence="1">Multi-pass membrane protein</topology>
    </subcellularLocation>
    <subcellularLocation>
        <location evidence="6">Membrane</location>
        <topology evidence="6">Multi-pass membrane protein</topology>
    </subcellularLocation>
</comment>
<feature type="transmembrane region" description="Helical" evidence="9">
    <location>
        <begin position="480"/>
        <end position="498"/>
    </location>
</feature>
<reference evidence="12" key="1">
    <citation type="submission" date="2017-06" db="EMBL/GenBank/DDBJ databases">
        <title>Genome analysis of Fimbriiglobus ruber SP5, the first member of the order Planctomycetales with confirmed chitinolytic capability.</title>
        <authorList>
            <person name="Ravin N.V."/>
            <person name="Rakitin A.L."/>
            <person name="Ivanova A.A."/>
            <person name="Beletsky A.V."/>
            <person name="Kulichevskaya I.S."/>
            <person name="Mardanov A.V."/>
            <person name="Dedysh S.N."/>
        </authorList>
    </citation>
    <scope>NUCLEOTIDE SEQUENCE [LARGE SCALE GENOMIC DNA]</scope>
    <source>
        <strain evidence="12">SP5</strain>
    </source>
</reference>
<evidence type="ECO:0000256" key="7">
    <source>
        <dbReference type="SAM" id="Coils"/>
    </source>
</evidence>